<protein>
    <submittedName>
        <fullName evidence="1">Uncharacterized protein</fullName>
    </submittedName>
</protein>
<proteinExistence type="predicted"/>
<dbReference type="Proteomes" id="UP001157006">
    <property type="component" value="Chromosome 1L"/>
</dbReference>
<organism evidence="1 2">
    <name type="scientific">Vicia faba</name>
    <name type="common">Broad bean</name>
    <name type="synonym">Faba vulgaris</name>
    <dbReference type="NCBI Taxonomy" id="3906"/>
    <lineage>
        <taxon>Eukaryota</taxon>
        <taxon>Viridiplantae</taxon>
        <taxon>Streptophyta</taxon>
        <taxon>Embryophyta</taxon>
        <taxon>Tracheophyta</taxon>
        <taxon>Spermatophyta</taxon>
        <taxon>Magnoliopsida</taxon>
        <taxon>eudicotyledons</taxon>
        <taxon>Gunneridae</taxon>
        <taxon>Pentapetalae</taxon>
        <taxon>rosids</taxon>
        <taxon>fabids</taxon>
        <taxon>Fabales</taxon>
        <taxon>Fabaceae</taxon>
        <taxon>Papilionoideae</taxon>
        <taxon>50 kb inversion clade</taxon>
        <taxon>NPAAA clade</taxon>
        <taxon>Hologalegina</taxon>
        <taxon>IRL clade</taxon>
        <taxon>Fabeae</taxon>
        <taxon>Vicia</taxon>
    </lineage>
</organism>
<evidence type="ECO:0000313" key="1">
    <source>
        <dbReference type="EMBL" id="CAI8590044.1"/>
    </source>
</evidence>
<dbReference type="PANTHER" id="PTHR33116">
    <property type="entry name" value="REVERSE TRANSCRIPTASE ZINC-BINDING DOMAIN-CONTAINING PROTEIN-RELATED-RELATED"/>
    <property type="match status" value="1"/>
</dbReference>
<name>A0AAV0YXT1_VICFA</name>
<dbReference type="PANTHER" id="PTHR33116:SF86">
    <property type="entry name" value="REVERSE TRANSCRIPTASE DOMAIN-CONTAINING PROTEIN"/>
    <property type="match status" value="1"/>
</dbReference>
<reference evidence="1 2" key="1">
    <citation type="submission" date="2023-01" db="EMBL/GenBank/DDBJ databases">
        <authorList>
            <person name="Kreplak J."/>
        </authorList>
    </citation>
    <scope>NUCLEOTIDE SEQUENCE [LARGE SCALE GENOMIC DNA]</scope>
</reference>
<sequence>MISNRMGVKRVTNHSKYLGLPVVLGRSKKEVFCLVMERIWKKTKGWKEGFLSNVGREVLIKVVAHAILSYIMSSFKLHVGVCLEIKQLMVRFWWGAKEGEIKVNWMSWDKLSDEKVIGGKGFGGIVDFNLNLIGKKYGAFKGRNVHCFVGFRRVSIFQIVRFMRPFWDMALVLHG</sequence>
<keyword evidence="2" id="KW-1185">Reference proteome</keyword>
<dbReference type="AlphaFoldDB" id="A0AAV0YXT1"/>
<evidence type="ECO:0000313" key="2">
    <source>
        <dbReference type="Proteomes" id="UP001157006"/>
    </source>
</evidence>
<gene>
    <name evidence="1" type="ORF">VFH_I422640</name>
</gene>
<accession>A0AAV0YXT1</accession>
<dbReference type="EMBL" id="OX451736">
    <property type="protein sequence ID" value="CAI8590044.1"/>
    <property type="molecule type" value="Genomic_DNA"/>
</dbReference>